<evidence type="ECO:0000256" key="8">
    <source>
        <dbReference type="ARBA" id="ARBA00023002"/>
    </source>
</evidence>
<sequence length="250" mass="27772">MAFTPAKVLTTHHWNEGLFSFTVERPSSFRFVSGQFVMLGLMVDGKPLLRAYSVASPMWDESLEFLSIIVPDGPLTSRLYKIQSGDEILLGGKPTGTLTLDALLPGKRLHLIGTGTGLAPWMSIIRDPEAYERFKQITVQHTVRQIQDLAYRDILESKLKDDPLVAEEAAKQLVYDCSVTKCPTWVDENRRITTRIESGDYPLDPATDRVMLCGSMAMIKETGALLESLGFEEGAQSKPGTYVLERAFVG</sequence>
<dbReference type="PANTHER" id="PTHR47878:SF1">
    <property type="entry name" value="FLAVODOXIN_FERREDOXIN--NADP REDUCTASE"/>
    <property type="match status" value="1"/>
</dbReference>
<organism evidence="11 12">
    <name type="scientific">Blastomonas natatoria</name>
    <dbReference type="NCBI Taxonomy" id="34015"/>
    <lineage>
        <taxon>Bacteria</taxon>
        <taxon>Pseudomonadati</taxon>
        <taxon>Pseudomonadota</taxon>
        <taxon>Alphaproteobacteria</taxon>
        <taxon>Sphingomonadales</taxon>
        <taxon>Sphingomonadaceae</taxon>
        <taxon>Blastomonas</taxon>
    </lineage>
</organism>
<dbReference type="AlphaFoldDB" id="A0A2V3VAR0"/>
<comment type="catalytic activity">
    <reaction evidence="9">
        <text>2 reduced [2Fe-2S]-[ferredoxin] + NADP(+) + H(+) = 2 oxidized [2Fe-2S]-[ferredoxin] + NADPH</text>
        <dbReference type="Rhea" id="RHEA:20125"/>
        <dbReference type="Rhea" id="RHEA-COMP:10000"/>
        <dbReference type="Rhea" id="RHEA-COMP:10001"/>
        <dbReference type="ChEBI" id="CHEBI:15378"/>
        <dbReference type="ChEBI" id="CHEBI:33737"/>
        <dbReference type="ChEBI" id="CHEBI:33738"/>
        <dbReference type="ChEBI" id="CHEBI:57783"/>
        <dbReference type="ChEBI" id="CHEBI:58349"/>
        <dbReference type="EC" id="1.18.1.2"/>
    </reaction>
</comment>
<evidence type="ECO:0000256" key="7">
    <source>
        <dbReference type="ARBA" id="ARBA00022857"/>
    </source>
</evidence>
<evidence type="ECO:0000259" key="10">
    <source>
        <dbReference type="PROSITE" id="PS51384"/>
    </source>
</evidence>
<reference evidence="11 12" key="1">
    <citation type="submission" date="2018-05" db="EMBL/GenBank/DDBJ databases">
        <title>Genomic Encyclopedia of Type Strains, Phase IV (KMG-IV): sequencing the most valuable type-strain genomes for metagenomic binning, comparative biology and taxonomic classification.</title>
        <authorList>
            <person name="Goeker M."/>
        </authorList>
    </citation>
    <scope>NUCLEOTIDE SEQUENCE [LARGE SCALE GENOMIC DNA]</scope>
    <source>
        <strain evidence="11 12">DSM 3183</strain>
    </source>
</reference>
<keyword evidence="12" id="KW-1185">Reference proteome</keyword>
<dbReference type="SUPFAM" id="SSF63380">
    <property type="entry name" value="Riboflavin synthase domain-like"/>
    <property type="match status" value="1"/>
</dbReference>
<keyword evidence="6" id="KW-0274">FAD</keyword>
<dbReference type="InterPro" id="IPR051930">
    <property type="entry name" value="FNR_type-1"/>
</dbReference>
<evidence type="ECO:0000256" key="3">
    <source>
        <dbReference type="ARBA" id="ARBA00013223"/>
    </source>
</evidence>
<evidence type="ECO:0000256" key="5">
    <source>
        <dbReference type="ARBA" id="ARBA00022741"/>
    </source>
</evidence>
<comment type="caution">
    <text evidence="11">The sequence shown here is derived from an EMBL/GenBank/DDBJ whole genome shotgun (WGS) entry which is preliminary data.</text>
</comment>
<evidence type="ECO:0000256" key="4">
    <source>
        <dbReference type="ARBA" id="ARBA00022630"/>
    </source>
</evidence>
<keyword evidence="4" id="KW-0285">Flavoprotein</keyword>
<dbReference type="PROSITE" id="PS51384">
    <property type="entry name" value="FAD_FR"/>
    <property type="match status" value="1"/>
</dbReference>
<dbReference type="CDD" id="cd06195">
    <property type="entry name" value="FNR1"/>
    <property type="match status" value="1"/>
</dbReference>
<dbReference type="PANTHER" id="PTHR47878">
    <property type="entry name" value="OXIDOREDUCTASE FAD/NAD(P)-BINDING DOMAIN PROTEIN"/>
    <property type="match status" value="1"/>
</dbReference>
<dbReference type="InterPro" id="IPR008333">
    <property type="entry name" value="Cbr1-like_FAD-bd_dom"/>
</dbReference>
<dbReference type="InterPro" id="IPR017938">
    <property type="entry name" value="Riboflavin_synthase-like_b-brl"/>
</dbReference>
<dbReference type="OrthoDB" id="9784483at2"/>
<dbReference type="InterPro" id="IPR039261">
    <property type="entry name" value="FNR_nucleotide-bd"/>
</dbReference>
<dbReference type="InterPro" id="IPR001709">
    <property type="entry name" value="Flavoprot_Pyr_Nucl_cyt_Rdtase"/>
</dbReference>
<dbReference type="EMBL" id="QJJM01000009">
    <property type="protein sequence ID" value="PXW73819.1"/>
    <property type="molecule type" value="Genomic_DNA"/>
</dbReference>
<keyword evidence="7" id="KW-0521">NADP</keyword>
<dbReference type="SUPFAM" id="SSF52343">
    <property type="entry name" value="Ferredoxin reductase-like, C-terminal NADP-linked domain"/>
    <property type="match status" value="1"/>
</dbReference>
<dbReference type="Proteomes" id="UP000248014">
    <property type="component" value="Unassembled WGS sequence"/>
</dbReference>
<dbReference type="GO" id="GO:0004324">
    <property type="term" value="F:ferredoxin-NADP+ reductase activity"/>
    <property type="evidence" value="ECO:0007669"/>
    <property type="project" value="UniProtKB-EC"/>
</dbReference>
<keyword evidence="5" id="KW-0547">Nucleotide-binding</keyword>
<evidence type="ECO:0000313" key="12">
    <source>
        <dbReference type="Proteomes" id="UP000248014"/>
    </source>
</evidence>
<dbReference type="GO" id="GO:0042167">
    <property type="term" value="P:heme catabolic process"/>
    <property type="evidence" value="ECO:0007669"/>
    <property type="project" value="TreeGrafter"/>
</dbReference>
<evidence type="ECO:0000256" key="6">
    <source>
        <dbReference type="ARBA" id="ARBA00022827"/>
    </source>
</evidence>
<dbReference type="GO" id="GO:0000166">
    <property type="term" value="F:nucleotide binding"/>
    <property type="evidence" value="ECO:0007669"/>
    <property type="project" value="UniProtKB-KW"/>
</dbReference>
<dbReference type="Pfam" id="PF00175">
    <property type="entry name" value="NAD_binding_1"/>
    <property type="match status" value="1"/>
</dbReference>
<proteinExistence type="inferred from homology"/>
<dbReference type="PRINTS" id="PR00371">
    <property type="entry name" value="FPNCR"/>
</dbReference>
<evidence type="ECO:0000256" key="9">
    <source>
        <dbReference type="ARBA" id="ARBA00047776"/>
    </source>
</evidence>
<evidence type="ECO:0000256" key="1">
    <source>
        <dbReference type="ARBA" id="ARBA00001974"/>
    </source>
</evidence>
<comment type="similarity">
    <text evidence="2">Belongs to the ferredoxin--NADP reductase type 1 family.</text>
</comment>
<gene>
    <name evidence="11" type="ORF">C7451_109107</name>
</gene>
<accession>A0A2V3VAR0</accession>
<dbReference type="Gene3D" id="2.40.30.10">
    <property type="entry name" value="Translation factors"/>
    <property type="match status" value="1"/>
</dbReference>
<dbReference type="Pfam" id="PF00970">
    <property type="entry name" value="FAD_binding_6"/>
    <property type="match status" value="1"/>
</dbReference>
<comment type="cofactor">
    <cofactor evidence="1">
        <name>FAD</name>
        <dbReference type="ChEBI" id="CHEBI:57692"/>
    </cofactor>
</comment>
<feature type="domain" description="FAD-binding FR-type" evidence="10">
    <location>
        <begin position="1"/>
        <end position="101"/>
    </location>
</feature>
<dbReference type="Gene3D" id="3.40.50.80">
    <property type="entry name" value="Nucleotide-binding domain of ferredoxin-NADP reductase (FNR) module"/>
    <property type="match status" value="1"/>
</dbReference>
<dbReference type="RefSeq" id="WP_110299339.1">
    <property type="nucleotide sequence ID" value="NZ_QJJM01000009.1"/>
</dbReference>
<name>A0A2V3VAR0_9SPHN</name>
<dbReference type="InterPro" id="IPR001433">
    <property type="entry name" value="OxRdtase_FAD/NAD-bd"/>
</dbReference>
<evidence type="ECO:0000313" key="11">
    <source>
        <dbReference type="EMBL" id="PXW73819.1"/>
    </source>
</evidence>
<keyword evidence="8" id="KW-0560">Oxidoreductase</keyword>
<protein>
    <recommendedName>
        <fullName evidence="3">ferredoxin--NADP(+) reductase</fullName>
        <ecNumber evidence="3">1.18.1.2</ecNumber>
    </recommendedName>
</protein>
<dbReference type="InterPro" id="IPR017927">
    <property type="entry name" value="FAD-bd_FR_type"/>
</dbReference>
<dbReference type="GO" id="GO:0034599">
    <property type="term" value="P:cellular response to oxidative stress"/>
    <property type="evidence" value="ECO:0007669"/>
    <property type="project" value="TreeGrafter"/>
</dbReference>
<evidence type="ECO:0000256" key="2">
    <source>
        <dbReference type="ARBA" id="ARBA00008312"/>
    </source>
</evidence>
<dbReference type="EC" id="1.18.1.2" evidence="3"/>
<dbReference type="InterPro" id="IPR033892">
    <property type="entry name" value="FNR_bac"/>
</dbReference>